<keyword evidence="8" id="KW-1015">Disulfide bond</keyword>
<evidence type="ECO:0000256" key="7">
    <source>
        <dbReference type="ARBA" id="ARBA00023136"/>
    </source>
</evidence>
<evidence type="ECO:0000259" key="12">
    <source>
        <dbReference type="SMART" id="SM00756"/>
    </source>
</evidence>
<sequence>MIRRAETGPRTIVMAVLALAGLGISAYLTSVHYADAAPVCAVGHGCQTVQDSKYAEMAGIPVALIGLAGYVAILASLLVRGDNARLLRVALTGFGFAFSVYLTYLELFRIEAICQWCVGSAVVMTGLFALAVFDFLQPRSERYSSLAETPVSSDTTAAAGRTRAPASTSR</sequence>
<feature type="transmembrane region" description="Helical" evidence="11">
    <location>
        <begin position="60"/>
        <end position="79"/>
    </location>
</feature>
<dbReference type="InterPro" id="IPR038354">
    <property type="entry name" value="VKOR_sf"/>
</dbReference>
<dbReference type="GO" id="GO:0016020">
    <property type="term" value="C:membrane"/>
    <property type="evidence" value="ECO:0007669"/>
    <property type="project" value="UniProtKB-SubCell"/>
</dbReference>
<feature type="domain" description="Vitamin K epoxide reductase" evidence="12">
    <location>
        <begin position="7"/>
        <end position="135"/>
    </location>
</feature>
<dbReference type="InterPro" id="IPR012932">
    <property type="entry name" value="VKOR"/>
</dbReference>
<keyword evidence="6" id="KW-0560">Oxidoreductase</keyword>
<feature type="compositionally biased region" description="Low complexity" evidence="10">
    <location>
        <begin position="152"/>
        <end position="170"/>
    </location>
</feature>
<dbReference type="EMBL" id="CP087164">
    <property type="protein sequence ID" value="UGS34636.1"/>
    <property type="molecule type" value="Genomic_DNA"/>
</dbReference>
<evidence type="ECO:0000256" key="6">
    <source>
        <dbReference type="ARBA" id="ARBA00023002"/>
    </source>
</evidence>
<accession>A0A9E7BYU6</accession>
<dbReference type="PANTHER" id="PTHR34573">
    <property type="entry name" value="VKC DOMAIN-CONTAINING PROTEIN"/>
    <property type="match status" value="1"/>
</dbReference>
<keyword evidence="9" id="KW-0676">Redox-active center</keyword>
<dbReference type="GO" id="GO:0048038">
    <property type="term" value="F:quinone binding"/>
    <property type="evidence" value="ECO:0007669"/>
    <property type="project" value="UniProtKB-KW"/>
</dbReference>
<protein>
    <recommendedName>
        <fullName evidence="12">Vitamin K epoxide reductase domain-containing protein</fullName>
    </recommendedName>
</protein>
<feature type="transmembrane region" description="Helical" evidence="11">
    <location>
        <begin position="86"/>
        <end position="104"/>
    </location>
</feature>
<evidence type="ECO:0000313" key="14">
    <source>
        <dbReference type="Proteomes" id="UP001162834"/>
    </source>
</evidence>
<evidence type="ECO:0000256" key="8">
    <source>
        <dbReference type="ARBA" id="ARBA00023157"/>
    </source>
</evidence>
<dbReference type="InterPro" id="IPR044698">
    <property type="entry name" value="VKOR/LTO1"/>
</dbReference>
<dbReference type="KEGG" id="sbae:DSM104329_01015"/>
<dbReference type="AlphaFoldDB" id="A0A9E7BYU6"/>
<comment type="subcellular location">
    <subcellularLocation>
        <location evidence="1">Membrane</location>
        <topology evidence="1">Multi-pass membrane protein</topology>
    </subcellularLocation>
</comment>
<comment type="similarity">
    <text evidence="2">Belongs to the VKOR family.</text>
</comment>
<evidence type="ECO:0000256" key="4">
    <source>
        <dbReference type="ARBA" id="ARBA00022719"/>
    </source>
</evidence>
<dbReference type="RefSeq" id="WP_259314300.1">
    <property type="nucleotide sequence ID" value="NZ_CP087164.1"/>
</dbReference>
<keyword evidence="5 11" id="KW-1133">Transmembrane helix</keyword>
<evidence type="ECO:0000256" key="10">
    <source>
        <dbReference type="SAM" id="MobiDB-lite"/>
    </source>
</evidence>
<dbReference type="Pfam" id="PF07884">
    <property type="entry name" value="VKOR"/>
    <property type="match status" value="1"/>
</dbReference>
<gene>
    <name evidence="13" type="ORF">DSM104329_01015</name>
</gene>
<organism evidence="13 14">
    <name type="scientific">Capillimicrobium parvum</name>
    <dbReference type="NCBI Taxonomy" id="2884022"/>
    <lineage>
        <taxon>Bacteria</taxon>
        <taxon>Bacillati</taxon>
        <taxon>Actinomycetota</taxon>
        <taxon>Thermoleophilia</taxon>
        <taxon>Solirubrobacterales</taxon>
        <taxon>Capillimicrobiaceae</taxon>
        <taxon>Capillimicrobium</taxon>
    </lineage>
</organism>
<evidence type="ECO:0000313" key="13">
    <source>
        <dbReference type="EMBL" id="UGS34636.1"/>
    </source>
</evidence>
<evidence type="ECO:0000256" key="2">
    <source>
        <dbReference type="ARBA" id="ARBA00006214"/>
    </source>
</evidence>
<evidence type="ECO:0000256" key="5">
    <source>
        <dbReference type="ARBA" id="ARBA00022989"/>
    </source>
</evidence>
<reference evidence="13" key="1">
    <citation type="journal article" date="2022" name="Int. J. Syst. Evol. Microbiol.">
        <title>Pseudomonas aegrilactucae sp. nov. and Pseudomonas morbosilactucae sp. nov., pathogens causing bacterial rot of lettuce in Japan.</title>
        <authorList>
            <person name="Sawada H."/>
            <person name="Fujikawa T."/>
            <person name="Satou M."/>
        </authorList>
    </citation>
    <scope>NUCLEOTIDE SEQUENCE</scope>
    <source>
        <strain evidence="13">0166_1</strain>
    </source>
</reference>
<keyword evidence="3 11" id="KW-0812">Transmembrane</keyword>
<keyword evidence="14" id="KW-1185">Reference proteome</keyword>
<keyword evidence="7 11" id="KW-0472">Membrane</keyword>
<feature type="transmembrane region" description="Helical" evidence="11">
    <location>
        <begin position="110"/>
        <end position="136"/>
    </location>
</feature>
<dbReference type="Gene3D" id="1.20.1440.130">
    <property type="entry name" value="VKOR domain"/>
    <property type="match status" value="1"/>
</dbReference>
<dbReference type="GO" id="GO:0016491">
    <property type="term" value="F:oxidoreductase activity"/>
    <property type="evidence" value="ECO:0007669"/>
    <property type="project" value="UniProtKB-KW"/>
</dbReference>
<dbReference type="CDD" id="cd12916">
    <property type="entry name" value="VKOR_1"/>
    <property type="match status" value="1"/>
</dbReference>
<proteinExistence type="inferred from homology"/>
<feature type="region of interest" description="Disordered" evidence="10">
    <location>
        <begin position="147"/>
        <end position="170"/>
    </location>
</feature>
<dbReference type="Proteomes" id="UP001162834">
    <property type="component" value="Chromosome"/>
</dbReference>
<evidence type="ECO:0000256" key="11">
    <source>
        <dbReference type="SAM" id="Phobius"/>
    </source>
</evidence>
<name>A0A9E7BYU6_9ACTN</name>
<evidence type="ECO:0000256" key="3">
    <source>
        <dbReference type="ARBA" id="ARBA00022692"/>
    </source>
</evidence>
<dbReference type="PANTHER" id="PTHR34573:SF1">
    <property type="entry name" value="VITAMIN K EPOXIDE REDUCTASE DOMAIN-CONTAINING PROTEIN"/>
    <property type="match status" value="1"/>
</dbReference>
<keyword evidence="4" id="KW-0874">Quinone</keyword>
<evidence type="ECO:0000256" key="9">
    <source>
        <dbReference type="ARBA" id="ARBA00023284"/>
    </source>
</evidence>
<dbReference type="SMART" id="SM00756">
    <property type="entry name" value="VKc"/>
    <property type="match status" value="1"/>
</dbReference>
<evidence type="ECO:0000256" key="1">
    <source>
        <dbReference type="ARBA" id="ARBA00004141"/>
    </source>
</evidence>